<keyword evidence="2" id="KW-1185">Reference proteome</keyword>
<organism evidence="1 2">
    <name type="scientific">Trichomonas vaginalis (strain ATCC PRA-98 / G3)</name>
    <dbReference type="NCBI Taxonomy" id="412133"/>
    <lineage>
        <taxon>Eukaryota</taxon>
        <taxon>Metamonada</taxon>
        <taxon>Parabasalia</taxon>
        <taxon>Trichomonadida</taxon>
        <taxon>Trichomonadidae</taxon>
        <taxon>Trichomonas</taxon>
    </lineage>
</organism>
<sequence>MSLFTEIRAIIDEIKGMCEVDKDCERQFYNLLNEFKTNPVNSKTIYTKLLNLFSNNVDLQDKIRLTIEKFKEKPEEITTRVNSFINYVMENYKLDNLRIKINNIVSFLSEDLINVDIAEEWFLRNFPDIQLSVIQEQLHLLTWDLQRSRAQFSHSLSSGFPVLSLLPENFYSFRFRQIPREIKFIVSATLLNKEPETQTSIYKLLKLFGSQVITAEIALNWMNEIDSFLTPYFEELMFTNEPLSLHPSKIIRLFQTYMADEQIQWAIGDHMNKLLLTTKQLKFVCPMAACADKSMKNQPEIRTEIDIDDIQSASYIIDMRSNKMFRFAKEIVNQPQQIFTNSALEKMYGKNVPKCDQQTKKDLFSGIVLKRSLEICKNCEKMKFDFQRQIEHEVPCSSPLFRGKYKQYMEKPSALRALVNLGLQSNLSEVSIEIAIECLRSIAAKIVGIEEIFSEFIEKTVREFDIRYLSEDAALALYYLMEFARFVEVADSGSPVDEIGDLILEENPPYKEFGEKPTCNADVVVKKFMACIGNISKLGIDKVISQNPSGIFILGEQFCFMLKPSDSGIVLDNIINPFCKQNVL</sequence>
<dbReference type="Proteomes" id="UP000001542">
    <property type="component" value="Unassembled WGS sequence"/>
</dbReference>
<reference evidence="1" key="1">
    <citation type="submission" date="2006-10" db="EMBL/GenBank/DDBJ databases">
        <authorList>
            <person name="Amadeo P."/>
            <person name="Zhao Q."/>
            <person name="Wortman J."/>
            <person name="Fraser-Liggett C."/>
            <person name="Carlton J."/>
        </authorList>
    </citation>
    <scope>NUCLEOTIDE SEQUENCE</scope>
    <source>
        <strain evidence="1">G3</strain>
    </source>
</reference>
<dbReference type="SMR" id="A2DS02"/>
<dbReference type="EMBL" id="DS113238">
    <property type="protein sequence ID" value="EAY16772.1"/>
    <property type="molecule type" value="Genomic_DNA"/>
</dbReference>
<dbReference type="RefSeq" id="XP_001328995.1">
    <property type="nucleotide sequence ID" value="XM_001328960.1"/>
</dbReference>
<name>A2DS02_TRIV3</name>
<proteinExistence type="predicted"/>
<dbReference type="KEGG" id="tva:4774769"/>
<protein>
    <submittedName>
        <fullName evidence="1">Uncharacterized protein</fullName>
    </submittedName>
</protein>
<evidence type="ECO:0000313" key="1">
    <source>
        <dbReference type="EMBL" id="EAY16772.1"/>
    </source>
</evidence>
<dbReference type="InParanoid" id="A2DS02"/>
<accession>A2DS02</accession>
<reference evidence="1" key="2">
    <citation type="journal article" date="2007" name="Science">
        <title>Draft genome sequence of the sexually transmitted pathogen Trichomonas vaginalis.</title>
        <authorList>
            <person name="Carlton J.M."/>
            <person name="Hirt R.P."/>
            <person name="Silva J.C."/>
            <person name="Delcher A.L."/>
            <person name="Schatz M."/>
            <person name="Zhao Q."/>
            <person name="Wortman J.R."/>
            <person name="Bidwell S.L."/>
            <person name="Alsmark U.C.M."/>
            <person name="Besteiro S."/>
            <person name="Sicheritz-Ponten T."/>
            <person name="Noel C.J."/>
            <person name="Dacks J.B."/>
            <person name="Foster P.G."/>
            <person name="Simillion C."/>
            <person name="Van de Peer Y."/>
            <person name="Miranda-Saavedra D."/>
            <person name="Barton G.J."/>
            <person name="Westrop G.D."/>
            <person name="Mueller S."/>
            <person name="Dessi D."/>
            <person name="Fiori P.L."/>
            <person name="Ren Q."/>
            <person name="Paulsen I."/>
            <person name="Zhang H."/>
            <person name="Bastida-Corcuera F.D."/>
            <person name="Simoes-Barbosa A."/>
            <person name="Brown M.T."/>
            <person name="Hayes R.D."/>
            <person name="Mukherjee M."/>
            <person name="Okumura C.Y."/>
            <person name="Schneider R."/>
            <person name="Smith A.J."/>
            <person name="Vanacova S."/>
            <person name="Villalvazo M."/>
            <person name="Haas B.J."/>
            <person name="Pertea M."/>
            <person name="Feldblyum T.V."/>
            <person name="Utterback T.R."/>
            <person name="Shu C.L."/>
            <person name="Osoegawa K."/>
            <person name="de Jong P.J."/>
            <person name="Hrdy I."/>
            <person name="Horvathova L."/>
            <person name="Zubacova Z."/>
            <person name="Dolezal P."/>
            <person name="Malik S.B."/>
            <person name="Logsdon J.M. Jr."/>
            <person name="Henze K."/>
            <person name="Gupta A."/>
            <person name="Wang C.C."/>
            <person name="Dunne R.L."/>
            <person name="Upcroft J.A."/>
            <person name="Upcroft P."/>
            <person name="White O."/>
            <person name="Salzberg S.L."/>
            <person name="Tang P."/>
            <person name="Chiu C.-H."/>
            <person name="Lee Y.-S."/>
            <person name="Embley T.M."/>
            <person name="Coombs G.H."/>
            <person name="Mottram J.C."/>
            <person name="Tachezy J."/>
            <person name="Fraser-Liggett C.M."/>
            <person name="Johnson P.J."/>
        </authorList>
    </citation>
    <scope>NUCLEOTIDE SEQUENCE [LARGE SCALE GENOMIC DNA]</scope>
    <source>
        <strain evidence="1">G3</strain>
    </source>
</reference>
<dbReference type="VEuPathDB" id="TrichDB:TVAG_447310"/>
<gene>
    <name evidence="1" type="ORF">TVAG_447310</name>
</gene>
<evidence type="ECO:0000313" key="2">
    <source>
        <dbReference type="Proteomes" id="UP000001542"/>
    </source>
</evidence>
<dbReference type="VEuPathDB" id="TrichDB:TVAGG3_1001400"/>
<dbReference type="AlphaFoldDB" id="A2DS02"/>